<evidence type="ECO:0000256" key="3">
    <source>
        <dbReference type="ARBA" id="ARBA00022490"/>
    </source>
</evidence>
<dbReference type="InterPro" id="IPR004514">
    <property type="entry name" value="Gln-tRNA-synth"/>
</dbReference>
<dbReference type="InterPro" id="IPR014729">
    <property type="entry name" value="Rossmann-like_a/b/a_fold"/>
</dbReference>
<keyword evidence="16" id="KW-1185">Reference proteome</keyword>
<dbReference type="GO" id="GO:0004819">
    <property type="term" value="F:glutamine-tRNA ligase activity"/>
    <property type="evidence" value="ECO:0007669"/>
    <property type="project" value="UniProtKB-UniRule"/>
</dbReference>
<gene>
    <name evidence="15" type="ORF">MBO_05484</name>
</gene>
<comment type="similarity">
    <text evidence="1 11">Belongs to the class-I aminoacyl-tRNA synthetase family.</text>
</comment>
<dbReference type="Pfam" id="PF03950">
    <property type="entry name" value="tRNA-synt_1c_C"/>
    <property type="match status" value="1"/>
</dbReference>
<evidence type="ECO:0000256" key="1">
    <source>
        <dbReference type="ARBA" id="ARBA00005594"/>
    </source>
</evidence>
<dbReference type="InterPro" id="IPR020059">
    <property type="entry name" value="Glu/Gln-tRNA-synth_Ib_codon-bd"/>
</dbReference>
<dbReference type="Gene3D" id="2.40.240.10">
    <property type="entry name" value="Ribosomal Protein L25, Chain P"/>
    <property type="match status" value="2"/>
</dbReference>
<dbReference type="GO" id="GO:0005829">
    <property type="term" value="C:cytosol"/>
    <property type="evidence" value="ECO:0007669"/>
    <property type="project" value="TreeGrafter"/>
</dbReference>
<dbReference type="InterPro" id="IPR049437">
    <property type="entry name" value="tRNA-synt_1c_C2"/>
</dbReference>
<dbReference type="Gene3D" id="3.40.50.620">
    <property type="entry name" value="HUPs"/>
    <property type="match status" value="1"/>
</dbReference>
<evidence type="ECO:0000256" key="11">
    <source>
        <dbReference type="RuleBase" id="RU363037"/>
    </source>
</evidence>
<feature type="domain" description="tRNA synthetases class I (E and Q) anti-codon binding" evidence="14">
    <location>
        <begin position="474"/>
        <end position="564"/>
    </location>
</feature>
<evidence type="ECO:0000256" key="7">
    <source>
        <dbReference type="ARBA" id="ARBA00022917"/>
    </source>
</evidence>
<keyword evidence="3" id="KW-0963">Cytoplasm</keyword>
<dbReference type="GO" id="GO:0006425">
    <property type="term" value="P:glutaminyl-tRNA aminoacylation"/>
    <property type="evidence" value="ECO:0007669"/>
    <property type="project" value="UniProtKB-UniRule"/>
</dbReference>
<dbReference type="AlphaFoldDB" id="A0A066UM61"/>
<dbReference type="SUPFAM" id="SSF52374">
    <property type="entry name" value="Nucleotidylyl transferase"/>
    <property type="match status" value="1"/>
</dbReference>
<dbReference type="NCBIfam" id="NF011291">
    <property type="entry name" value="PRK14703.1"/>
    <property type="match status" value="1"/>
</dbReference>
<organism evidence="15 16">
    <name type="scientific">Moraxella bovoculi 237</name>
    <dbReference type="NCBI Taxonomy" id="743974"/>
    <lineage>
        <taxon>Bacteria</taxon>
        <taxon>Pseudomonadati</taxon>
        <taxon>Pseudomonadota</taxon>
        <taxon>Gammaproteobacteria</taxon>
        <taxon>Moraxellales</taxon>
        <taxon>Moraxellaceae</taxon>
        <taxon>Moraxella</taxon>
    </lineage>
</organism>
<dbReference type="InterPro" id="IPR011035">
    <property type="entry name" value="Ribosomal_bL25/Gln-tRNA_synth"/>
</dbReference>
<evidence type="ECO:0000256" key="2">
    <source>
        <dbReference type="ARBA" id="ARBA00012836"/>
    </source>
</evidence>
<keyword evidence="5 11" id="KW-0547">Nucleotide-binding</keyword>
<proteinExistence type="inferred from homology"/>
<dbReference type="InterPro" id="IPR020056">
    <property type="entry name" value="Rbsml_bL25/Gln-tRNA_synth_N"/>
</dbReference>
<evidence type="ECO:0000256" key="10">
    <source>
        <dbReference type="NCBIfam" id="TIGR00440"/>
    </source>
</evidence>
<evidence type="ECO:0000256" key="5">
    <source>
        <dbReference type="ARBA" id="ARBA00022741"/>
    </source>
</evidence>
<dbReference type="InterPro" id="IPR050132">
    <property type="entry name" value="Gln/Glu-tRNA_Ligase"/>
</dbReference>
<protein>
    <recommendedName>
        <fullName evidence="2 10">Glutamine--tRNA ligase</fullName>
        <ecNumber evidence="2 10">6.1.1.18</ecNumber>
    </recommendedName>
</protein>
<dbReference type="InterPro" id="IPR001412">
    <property type="entry name" value="aa-tRNA-synth_I_CS"/>
</dbReference>
<evidence type="ECO:0000256" key="4">
    <source>
        <dbReference type="ARBA" id="ARBA00022598"/>
    </source>
</evidence>
<dbReference type="OrthoDB" id="9801560at2"/>
<dbReference type="FunFam" id="3.40.50.620:FF:000037">
    <property type="entry name" value="Glutamine--tRNA ligase cytoplasmic"/>
    <property type="match status" value="1"/>
</dbReference>
<keyword evidence="8 11" id="KW-0030">Aminoacyl-tRNA synthetase</keyword>
<evidence type="ECO:0000259" key="12">
    <source>
        <dbReference type="Pfam" id="PF00749"/>
    </source>
</evidence>
<dbReference type="PANTHER" id="PTHR43097:SF5">
    <property type="entry name" value="GLUTAMATE--TRNA LIGASE"/>
    <property type="match status" value="1"/>
</dbReference>
<evidence type="ECO:0000313" key="15">
    <source>
        <dbReference type="EMBL" id="KDN25234.1"/>
    </source>
</evidence>
<evidence type="ECO:0000259" key="14">
    <source>
        <dbReference type="Pfam" id="PF20974"/>
    </source>
</evidence>
<dbReference type="GO" id="GO:0005524">
    <property type="term" value="F:ATP binding"/>
    <property type="evidence" value="ECO:0007669"/>
    <property type="project" value="UniProtKB-KW"/>
</dbReference>
<dbReference type="InterPro" id="IPR020058">
    <property type="entry name" value="Glu/Gln-tRNA-synth_Ib_cat-dom"/>
</dbReference>
<dbReference type="RefSeq" id="WP_036365149.1">
    <property type="nucleotide sequence ID" value="NZ_AOMT01000022.1"/>
</dbReference>
<feature type="domain" description="Glutamyl/glutaminyl-tRNA synthetase class Ib anti-codon binding" evidence="13">
    <location>
        <begin position="342"/>
        <end position="457"/>
    </location>
</feature>
<dbReference type="PROSITE" id="PS00178">
    <property type="entry name" value="AA_TRNA_LIGASE_I"/>
    <property type="match status" value="1"/>
</dbReference>
<keyword evidence="6 11" id="KW-0067">ATP-binding</keyword>
<dbReference type="PRINTS" id="PR00987">
    <property type="entry name" value="TRNASYNTHGLU"/>
</dbReference>
<evidence type="ECO:0000259" key="13">
    <source>
        <dbReference type="Pfam" id="PF03950"/>
    </source>
</evidence>
<keyword evidence="4 11" id="KW-0436">Ligase</keyword>
<dbReference type="Pfam" id="PF00749">
    <property type="entry name" value="tRNA-synt_1c"/>
    <property type="match status" value="1"/>
</dbReference>
<dbReference type="SUPFAM" id="SSF50715">
    <property type="entry name" value="Ribosomal protein L25-like"/>
    <property type="match status" value="1"/>
</dbReference>
<dbReference type="InterPro" id="IPR000924">
    <property type="entry name" value="Glu/Gln-tRNA-synth"/>
</dbReference>
<feature type="domain" description="Glutamyl/glutaminyl-tRNA synthetase class Ib catalytic" evidence="12">
    <location>
        <begin position="28"/>
        <end position="322"/>
    </location>
</feature>
<accession>A0A066UM61</accession>
<keyword evidence="7 11" id="KW-0648">Protein biosynthesis</keyword>
<evidence type="ECO:0000256" key="6">
    <source>
        <dbReference type="ARBA" id="ARBA00022840"/>
    </source>
</evidence>
<dbReference type="eggNOG" id="COG0008">
    <property type="taxonomic scope" value="Bacteria"/>
</dbReference>
<reference evidence="15 16" key="1">
    <citation type="journal article" date="2014" name="Genome Announc.">
        <title>Draft Genome Sequence of Moraxella bovoculi Strain 237T (ATCC BAA-1259T) Isolated from a Calf with Infectious Bovine Keratoconjunctivitis.</title>
        <authorList>
            <person name="Calcutt M.J."/>
            <person name="Foecking M.F."/>
            <person name="Martin N.T."/>
            <person name="Mhlanga-Mutangadura T."/>
            <person name="Reilly T.J."/>
        </authorList>
    </citation>
    <scope>NUCLEOTIDE SEQUENCE [LARGE SCALE GENOMIC DNA]</scope>
    <source>
        <strain evidence="15 16">237</strain>
    </source>
</reference>
<dbReference type="PANTHER" id="PTHR43097">
    <property type="entry name" value="GLUTAMINE-TRNA LIGASE"/>
    <property type="match status" value="1"/>
</dbReference>
<dbReference type="Pfam" id="PF20974">
    <property type="entry name" value="tRNA-synt_1c_C2"/>
    <property type="match status" value="1"/>
</dbReference>
<comment type="catalytic activity">
    <reaction evidence="9">
        <text>tRNA(Gln) + L-glutamine + ATP = L-glutaminyl-tRNA(Gln) + AMP + diphosphate</text>
        <dbReference type="Rhea" id="RHEA:20121"/>
        <dbReference type="Rhea" id="RHEA-COMP:9662"/>
        <dbReference type="Rhea" id="RHEA-COMP:9681"/>
        <dbReference type="ChEBI" id="CHEBI:30616"/>
        <dbReference type="ChEBI" id="CHEBI:33019"/>
        <dbReference type="ChEBI" id="CHEBI:58359"/>
        <dbReference type="ChEBI" id="CHEBI:78442"/>
        <dbReference type="ChEBI" id="CHEBI:78521"/>
        <dbReference type="ChEBI" id="CHEBI:456215"/>
        <dbReference type="EC" id="6.1.1.18"/>
    </reaction>
</comment>
<evidence type="ECO:0000256" key="8">
    <source>
        <dbReference type="ARBA" id="ARBA00023146"/>
    </source>
</evidence>
<sequence length="585" mass="67048">MTDITTEKNDFIRQIIRDDLASGKHDSIVTRFPPEPNGYLHIGHVKSICLNFGVAKEFDGLCNLRFDDTNPTAEKQDYVDSIKADVEWLGFKWAGDVRYASHYFDQLHAWAIQLIKQGDAYVDFQTPDEIREHRGGFGKPSVESPQRNATIEENLVHFDDMKNGKYKEGQAVLRAKIDMNHANMNMRDPVIYRVMHAHHHQAGDKWCIYPMYDYAHPLSDAIENITHSLCTLEFEDHRPFYDWVVEKVGFEVPPRQYEFSRLNLDHTLTSKRKLKRLVDMGVVSGWDDPRMPTVAGMRRRGYPAEGLRDFCERIGVSKADGVVDFRQLEFSVRSALENTTARGMAVLRPLKVTIANFDEAVADFETLKKDTVKARLDDDVLWLTQPKHPNVDMGNREIPFTKTIYIDQTDFEVNPPAGYKRLSPENREIRLRNSYILKVEEHITDDNGDVVELIATIDPKTLGNNPEGRKVKGVIHWVSASHGVDAVVRLYEHLLLEDDEINQDATLHEKDMLDADTDADTLWIKQHLNPNSITTYQAVVEPSLAEVSGGERFQFERESYFVADIVETTKELPVFNQIVGLKDSF</sequence>
<dbReference type="EMBL" id="AOMT01000022">
    <property type="protein sequence ID" value="KDN25234.1"/>
    <property type="molecule type" value="Genomic_DNA"/>
</dbReference>
<evidence type="ECO:0000256" key="9">
    <source>
        <dbReference type="ARBA" id="ARBA00048270"/>
    </source>
</evidence>
<comment type="caution">
    <text evidence="15">The sequence shown here is derived from an EMBL/GenBank/DDBJ whole genome shotgun (WGS) entry which is preliminary data.</text>
</comment>
<dbReference type="NCBIfam" id="TIGR00440">
    <property type="entry name" value="glnS"/>
    <property type="match status" value="1"/>
</dbReference>
<evidence type="ECO:0000313" key="16">
    <source>
        <dbReference type="Proteomes" id="UP000035860"/>
    </source>
</evidence>
<dbReference type="EC" id="6.1.1.18" evidence="2 10"/>
<name>A0A066UM61_9GAMM</name>
<dbReference type="Proteomes" id="UP000035860">
    <property type="component" value="Unassembled WGS sequence"/>
</dbReference>